<proteinExistence type="predicted"/>
<name>A0A8X6Y586_9ARAC</name>
<organism evidence="1 2">
    <name type="scientific">Trichonephila inaurata madagascariensis</name>
    <dbReference type="NCBI Taxonomy" id="2747483"/>
    <lineage>
        <taxon>Eukaryota</taxon>
        <taxon>Metazoa</taxon>
        <taxon>Ecdysozoa</taxon>
        <taxon>Arthropoda</taxon>
        <taxon>Chelicerata</taxon>
        <taxon>Arachnida</taxon>
        <taxon>Araneae</taxon>
        <taxon>Araneomorphae</taxon>
        <taxon>Entelegynae</taxon>
        <taxon>Araneoidea</taxon>
        <taxon>Nephilidae</taxon>
        <taxon>Trichonephila</taxon>
        <taxon>Trichonephila inaurata</taxon>
    </lineage>
</organism>
<protein>
    <submittedName>
        <fullName evidence="1">Uncharacterized protein</fullName>
    </submittedName>
</protein>
<comment type="caution">
    <text evidence="1">The sequence shown here is derived from an EMBL/GenBank/DDBJ whole genome shotgun (WGS) entry which is preliminary data.</text>
</comment>
<sequence length="133" mass="15465">MDISKKLIQGCLLYDFKMGYQPCIVPMQTWDRRQCFARFGYSVGDLPLDKAQKDGACSTSIFNRGLTSDEMWVLYDTPKRSKHWLPRDPVPPFGKPLILQKIMLMLCTRKAQTSLWTDEKFERNRHVKGTSTD</sequence>
<dbReference type="EMBL" id="BMAV01015257">
    <property type="protein sequence ID" value="GFY64487.1"/>
    <property type="molecule type" value="Genomic_DNA"/>
</dbReference>
<gene>
    <name evidence="1" type="ORF">TNIN_129911</name>
</gene>
<reference evidence="1" key="1">
    <citation type="submission" date="2020-08" db="EMBL/GenBank/DDBJ databases">
        <title>Multicomponent nature underlies the extraordinary mechanical properties of spider dragline silk.</title>
        <authorList>
            <person name="Kono N."/>
            <person name="Nakamura H."/>
            <person name="Mori M."/>
            <person name="Yoshida Y."/>
            <person name="Ohtoshi R."/>
            <person name="Malay A.D."/>
            <person name="Moran D.A.P."/>
            <person name="Tomita M."/>
            <person name="Numata K."/>
            <person name="Arakawa K."/>
        </authorList>
    </citation>
    <scope>NUCLEOTIDE SEQUENCE</scope>
</reference>
<evidence type="ECO:0000313" key="2">
    <source>
        <dbReference type="Proteomes" id="UP000886998"/>
    </source>
</evidence>
<accession>A0A8X6Y586</accession>
<evidence type="ECO:0000313" key="1">
    <source>
        <dbReference type="EMBL" id="GFY64487.1"/>
    </source>
</evidence>
<keyword evidence="2" id="KW-1185">Reference proteome</keyword>
<dbReference type="Proteomes" id="UP000886998">
    <property type="component" value="Unassembled WGS sequence"/>
</dbReference>
<dbReference type="AlphaFoldDB" id="A0A8X6Y586"/>
<dbReference type="OrthoDB" id="5868800at2759"/>